<dbReference type="InterPro" id="IPR032675">
    <property type="entry name" value="LRR_dom_sf"/>
</dbReference>
<evidence type="ECO:0000313" key="2">
    <source>
        <dbReference type="Proteomes" id="UP000015103"/>
    </source>
</evidence>
<dbReference type="PANTHER" id="PTHR24366:SF96">
    <property type="entry name" value="LEUCINE RICH REPEAT CONTAINING 53"/>
    <property type="match status" value="1"/>
</dbReference>
<accession>T1HAX6</accession>
<dbReference type="SMART" id="SM00369">
    <property type="entry name" value="LRR_TYP"/>
    <property type="match status" value="6"/>
</dbReference>
<protein>
    <submittedName>
        <fullName evidence="1">Uncharacterized protein</fullName>
    </submittedName>
</protein>
<dbReference type="STRING" id="13249.T1HAX6"/>
<dbReference type="HOGENOM" id="CLU_712243_0_0_1"/>
<dbReference type="EnsemblMetazoa" id="RPRC001182-RA">
    <property type="protein sequence ID" value="RPRC001182-PA"/>
    <property type="gene ID" value="RPRC001182"/>
</dbReference>
<dbReference type="EMBL" id="ACPB03001095">
    <property type="status" value="NOT_ANNOTATED_CDS"/>
    <property type="molecule type" value="Genomic_DNA"/>
</dbReference>
<proteinExistence type="predicted"/>
<organism evidence="1 2">
    <name type="scientific">Rhodnius prolixus</name>
    <name type="common">Triatomid bug</name>
    <dbReference type="NCBI Taxonomy" id="13249"/>
    <lineage>
        <taxon>Eukaryota</taxon>
        <taxon>Metazoa</taxon>
        <taxon>Ecdysozoa</taxon>
        <taxon>Arthropoda</taxon>
        <taxon>Hexapoda</taxon>
        <taxon>Insecta</taxon>
        <taxon>Pterygota</taxon>
        <taxon>Neoptera</taxon>
        <taxon>Paraneoptera</taxon>
        <taxon>Hemiptera</taxon>
        <taxon>Heteroptera</taxon>
        <taxon>Panheteroptera</taxon>
        <taxon>Cimicomorpha</taxon>
        <taxon>Reduviidae</taxon>
        <taxon>Triatominae</taxon>
        <taxon>Rhodnius</taxon>
    </lineage>
</organism>
<dbReference type="SUPFAM" id="SSF52058">
    <property type="entry name" value="L domain-like"/>
    <property type="match status" value="1"/>
</dbReference>
<dbReference type="OMA" id="PRINTQI"/>
<dbReference type="InterPro" id="IPR003591">
    <property type="entry name" value="Leu-rich_rpt_typical-subtyp"/>
</dbReference>
<dbReference type="PANTHER" id="PTHR24366">
    <property type="entry name" value="IG(IMMUNOGLOBULIN) AND LRR(LEUCINE RICH REPEAT) DOMAINS"/>
    <property type="match status" value="1"/>
</dbReference>
<dbReference type="InterPro" id="IPR001611">
    <property type="entry name" value="Leu-rich_rpt"/>
</dbReference>
<keyword evidence="2" id="KW-1185">Reference proteome</keyword>
<dbReference type="Proteomes" id="UP000015103">
    <property type="component" value="Unassembled WGS sequence"/>
</dbReference>
<reference evidence="1" key="1">
    <citation type="submission" date="2015-05" db="UniProtKB">
        <authorList>
            <consortium name="EnsemblMetazoa"/>
        </authorList>
    </citation>
    <scope>IDENTIFICATION</scope>
</reference>
<dbReference type="AlphaFoldDB" id="T1HAX6"/>
<dbReference type="eggNOG" id="KOG0619">
    <property type="taxonomic scope" value="Eukaryota"/>
</dbReference>
<dbReference type="PROSITE" id="PS51450">
    <property type="entry name" value="LRR"/>
    <property type="match status" value="1"/>
</dbReference>
<evidence type="ECO:0000313" key="1">
    <source>
        <dbReference type="EnsemblMetazoa" id="RPRC001182-PA"/>
    </source>
</evidence>
<sequence length="401" mass="44791">MVSRTAFQTDLKIKKKKMDLRTFSCRGCGLRNMNPHIYSLLSSLTYLDLGDNQFKYLDSYEFRDLHKLVDLRIDGNHFPVILEKTFCSQGRLQSLTLARNGLAKVTTHAFDNLTSLVELDLGYNKLDKLEPTTFVPLADSLRIVKISGNNIDIGEFKYVLQVITKIKELSLADLEIMTQDLPIGLLAHLASLRFLNMSGNQLVHFPVQLLSPTTKLIELDLSRNKFHGLDERLVARMESLQEVHLEDNPWACDLCHITPMMSRVNDSSWIKRAICALPYNLKGRRLDSLTMGMLGWCGSGLGYKEEGFAGLALTHNTQLGLIAAGAAVALLVITMAAVVAGLLYNRHHAAYYYTNEEKRNNATSSPAEKEKIINGGPPEKKVSIATIDEITKDPELQVLAS</sequence>
<dbReference type="InParanoid" id="T1HAX6"/>
<name>T1HAX6_RHOPR</name>
<dbReference type="Gene3D" id="3.80.10.10">
    <property type="entry name" value="Ribonuclease Inhibitor"/>
    <property type="match status" value="2"/>
</dbReference>
<dbReference type="Pfam" id="PF13855">
    <property type="entry name" value="LRR_8"/>
    <property type="match status" value="2"/>
</dbReference>
<dbReference type="VEuPathDB" id="VectorBase:RPRC001182"/>